<dbReference type="SUPFAM" id="SSF52402">
    <property type="entry name" value="Adenine nucleotide alpha hydrolases-like"/>
    <property type="match status" value="1"/>
</dbReference>
<name>A0A6G8QE23_9ACTN</name>
<reference evidence="4 5" key="1">
    <citation type="submission" date="2019-10" db="EMBL/GenBank/DDBJ databases">
        <title>Rubrobacter sp nov SCSIO 52090 isolated from a deep-sea sediment in the South China Sea.</title>
        <authorList>
            <person name="Chen R.W."/>
        </authorList>
    </citation>
    <scope>NUCLEOTIDE SEQUENCE [LARGE SCALE GENOMIC DNA]</scope>
    <source>
        <strain evidence="4 5">SCSIO 52909</strain>
    </source>
</reference>
<evidence type="ECO:0000313" key="4">
    <source>
        <dbReference type="EMBL" id="QIN84755.1"/>
    </source>
</evidence>
<evidence type="ECO:0000313" key="5">
    <source>
        <dbReference type="Proteomes" id="UP000501452"/>
    </source>
</evidence>
<dbReference type="Proteomes" id="UP000501452">
    <property type="component" value="Chromosome"/>
</dbReference>
<dbReference type="RefSeq" id="WP_166179261.1">
    <property type="nucleotide sequence ID" value="NZ_CP045119.1"/>
</dbReference>
<dbReference type="Pfam" id="PF00582">
    <property type="entry name" value="Usp"/>
    <property type="match status" value="1"/>
</dbReference>
<organism evidence="4 5">
    <name type="scientific">Rubrobacter tropicus</name>
    <dbReference type="NCBI Taxonomy" id="2653851"/>
    <lineage>
        <taxon>Bacteria</taxon>
        <taxon>Bacillati</taxon>
        <taxon>Actinomycetota</taxon>
        <taxon>Rubrobacteria</taxon>
        <taxon>Rubrobacterales</taxon>
        <taxon>Rubrobacteraceae</taxon>
        <taxon>Rubrobacter</taxon>
    </lineage>
</organism>
<proteinExistence type="inferred from homology"/>
<dbReference type="GO" id="GO:0005737">
    <property type="term" value="C:cytoplasm"/>
    <property type="evidence" value="ECO:0007669"/>
    <property type="project" value="UniProtKB-SubCell"/>
</dbReference>
<evidence type="ECO:0000256" key="1">
    <source>
        <dbReference type="ARBA" id="ARBA00008791"/>
    </source>
</evidence>
<dbReference type="AlphaFoldDB" id="A0A6G8QE23"/>
<dbReference type="PIRSF" id="PIRSF006276">
    <property type="entry name" value="UspA"/>
    <property type="match status" value="1"/>
</dbReference>
<accession>A0A6G8QE23</accession>
<dbReference type="PANTHER" id="PTHR46268">
    <property type="entry name" value="STRESS RESPONSE PROTEIN NHAX"/>
    <property type="match status" value="1"/>
</dbReference>
<dbReference type="EMBL" id="CP045119">
    <property type="protein sequence ID" value="QIN84755.1"/>
    <property type="molecule type" value="Genomic_DNA"/>
</dbReference>
<dbReference type="InterPro" id="IPR006016">
    <property type="entry name" value="UspA"/>
</dbReference>
<feature type="domain" description="UspA" evidence="3">
    <location>
        <begin position="7"/>
        <end position="144"/>
    </location>
</feature>
<dbReference type="KEGG" id="rub:GBA63_20485"/>
<evidence type="ECO:0000259" key="3">
    <source>
        <dbReference type="Pfam" id="PF00582"/>
    </source>
</evidence>
<dbReference type="InterPro" id="IPR014729">
    <property type="entry name" value="Rossmann-like_a/b/a_fold"/>
</dbReference>
<sequence length="156" mass="16673">MSGFPTNVLAATDGSPQAHLALQMAVDLSSRTGAELHVVHVGELAAMYHPEMRGYAYRHEASEQEARRLLDEESARLRAAGVDVAKAHLRMGRADVEIIELAEELGADVIVVGSRGLGGIRRALVGSVSDSIVHHAHCPVLVVRKKDARGDPEGRG</sequence>
<keyword evidence="5" id="KW-1185">Reference proteome</keyword>
<evidence type="ECO:0000256" key="2">
    <source>
        <dbReference type="PIRNR" id="PIRNR006276"/>
    </source>
</evidence>
<dbReference type="CDD" id="cd00293">
    <property type="entry name" value="USP-like"/>
    <property type="match status" value="1"/>
</dbReference>
<dbReference type="PANTHER" id="PTHR46268:SF6">
    <property type="entry name" value="UNIVERSAL STRESS PROTEIN UP12"/>
    <property type="match status" value="1"/>
</dbReference>
<gene>
    <name evidence="4" type="ORF">GBA63_20485</name>
</gene>
<dbReference type="PRINTS" id="PR01438">
    <property type="entry name" value="UNVRSLSTRESS"/>
</dbReference>
<dbReference type="Gene3D" id="3.40.50.620">
    <property type="entry name" value="HUPs"/>
    <property type="match status" value="1"/>
</dbReference>
<comment type="similarity">
    <text evidence="1 2">Belongs to the universal stress protein A family.</text>
</comment>
<keyword evidence="2" id="KW-0963">Cytoplasm</keyword>
<comment type="subcellular location">
    <subcellularLocation>
        <location evidence="2">Cytoplasm</location>
    </subcellularLocation>
</comment>
<protein>
    <recommendedName>
        <fullName evidence="2">Universal stress protein</fullName>
    </recommendedName>
</protein>
<dbReference type="InterPro" id="IPR006015">
    <property type="entry name" value="Universal_stress_UspA"/>
</dbReference>